<proteinExistence type="inferred from homology"/>
<keyword evidence="13" id="KW-1185">Reference proteome</keyword>
<dbReference type="PANTHER" id="PTHR42747:SF3">
    <property type="entry name" value="NITRONATE MONOOXYGENASE-RELATED"/>
    <property type="match status" value="1"/>
</dbReference>
<keyword evidence="6" id="KW-0547">Nucleotide-binding</keyword>
<comment type="similarity">
    <text evidence="2">Belongs to the nitronate monooxygenase family. NMO class I subfamily.</text>
</comment>
<evidence type="ECO:0000256" key="11">
    <source>
        <dbReference type="ARBA" id="ARBA00067136"/>
    </source>
</evidence>
<protein>
    <recommendedName>
        <fullName evidence="11">Nitronate monooxygenase</fullName>
    </recommendedName>
    <alternativeName>
        <fullName evidence="9">Propionate 3-nitronate monooxygenase</fullName>
    </alternativeName>
</protein>
<dbReference type="KEGG" id="llu:AKJ09_02602"/>
<dbReference type="EMBL" id="CP012333">
    <property type="protein sequence ID" value="AKU95938.1"/>
    <property type="molecule type" value="Genomic_DNA"/>
</dbReference>
<dbReference type="InterPro" id="IPR004136">
    <property type="entry name" value="NMO"/>
</dbReference>
<dbReference type="Proteomes" id="UP000064967">
    <property type="component" value="Chromosome"/>
</dbReference>
<evidence type="ECO:0000256" key="8">
    <source>
        <dbReference type="ARBA" id="ARBA00023033"/>
    </source>
</evidence>
<evidence type="ECO:0000256" key="6">
    <source>
        <dbReference type="ARBA" id="ARBA00022741"/>
    </source>
</evidence>
<dbReference type="InterPro" id="IPR013785">
    <property type="entry name" value="Aldolase_TIM"/>
</dbReference>
<evidence type="ECO:0000256" key="4">
    <source>
        <dbReference type="ARBA" id="ARBA00022630"/>
    </source>
</evidence>
<sequence length="360" mass="37859">MSTMSSWSDRRILELFGIDLPIVQAPMAGATTPEMVIAVSEAGGLGSLPCALSTIDQATQAIATIRAKTSRPINLNFFCHSLPEPDPARMTAWREKLSPFYLELGLDPQAPFTASNRAPFDEAFCGLVEAQKPEVVSFHFGLPPEPLLARVKAAGAKVIASATTVAEARWLEARGCNAIIAMGFEAGGHRGNFLTHDMASQVGTMALVPQVVDAVKVPVIAAGGITDARGIVAAFALGASAVQLGTAYLFCPEAQVKPFHREALDHVHDDETAITNVFTGRPARGIVNRVMREVGPLSALAPSFPLAGGPLASLVAKAPADFANMWSGQAASLGRKMPAGELTRKLAQEALEGFAALARP</sequence>
<evidence type="ECO:0000313" key="12">
    <source>
        <dbReference type="EMBL" id="AKU95938.1"/>
    </source>
</evidence>
<dbReference type="SUPFAM" id="SSF51412">
    <property type="entry name" value="Inosine monophosphate dehydrogenase (IMPDH)"/>
    <property type="match status" value="1"/>
</dbReference>
<dbReference type="GO" id="GO:0000166">
    <property type="term" value="F:nucleotide binding"/>
    <property type="evidence" value="ECO:0007669"/>
    <property type="project" value="UniProtKB-KW"/>
</dbReference>
<keyword evidence="4" id="KW-0285">Flavoprotein</keyword>
<dbReference type="CDD" id="cd04730">
    <property type="entry name" value="NPD_like"/>
    <property type="match status" value="1"/>
</dbReference>
<dbReference type="Pfam" id="PF03060">
    <property type="entry name" value="NMO"/>
    <property type="match status" value="1"/>
</dbReference>
<keyword evidence="5" id="KW-0288">FMN</keyword>
<comment type="catalytic activity">
    <reaction evidence="10">
        <text>3 propionate 3-nitronate + 3 O2 + H2O = 3 3-oxopropanoate + 2 nitrate + nitrite + H2O2 + 3 H(+)</text>
        <dbReference type="Rhea" id="RHEA:57332"/>
        <dbReference type="ChEBI" id="CHEBI:15377"/>
        <dbReference type="ChEBI" id="CHEBI:15378"/>
        <dbReference type="ChEBI" id="CHEBI:15379"/>
        <dbReference type="ChEBI" id="CHEBI:16240"/>
        <dbReference type="ChEBI" id="CHEBI:16301"/>
        <dbReference type="ChEBI" id="CHEBI:17632"/>
        <dbReference type="ChEBI" id="CHEBI:33190"/>
        <dbReference type="ChEBI" id="CHEBI:136067"/>
    </reaction>
</comment>
<reference evidence="12 13" key="1">
    <citation type="submission" date="2015-08" db="EMBL/GenBank/DDBJ databases">
        <authorList>
            <person name="Babu N.S."/>
            <person name="Beckwith C.J."/>
            <person name="Beseler K.G."/>
            <person name="Brison A."/>
            <person name="Carone J.V."/>
            <person name="Caskin T.P."/>
            <person name="Diamond M."/>
            <person name="Durham M.E."/>
            <person name="Foxe J.M."/>
            <person name="Go M."/>
            <person name="Henderson B.A."/>
            <person name="Jones I.B."/>
            <person name="McGettigan J.A."/>
            <person name="Micheletti S.J."/>
            <person name="Nasrallah M.E."/>
            <person name="Ortiz D."/>
            <person name="Piller C.R."/>
            <person name="Privatt S.R."/>
            <person name="Schneider S.L."/>
            <person name="Sharp S."/>
            <person name="Smith T.C."/>
            <person name="Stanton J.D."/>
            <person name="Ullery H.E."/>
            <person name="Wilson R.J."/>
            <person name="Serrano M.G."/>
            <person name="Buck G."/>
            <person name="Lee V."/>
            <person name="Wang Y."/>
            <person name="Carvalho R."/>
            <person name="Voegtly L."/>
            <person name="Shi R."/>
            <person name="Duckworth R."/>
            <person name="Johnson A."/>
            <person name="Loviza R."/>
            <person name="Walstead R."/>
            <person name="Shah Z."/>
            <person name="Kiflezghi M."/>
            <person name="Wade K."/>
            <person name="Ball S.L."/>
            <person name="Bradley K.W."/>
            <person name="Asai D.J."/>
            <person name="Bowman C.A."/>
            <person name="Russell D.A."/>
            <person name="Pope W.H."/>
            <person name="Jacobs-Sera D."/>
            <person name="Hendrix R.W."/>
            <person name="Hatfull G.F."/>
        </authorList>
    </citation>
    <scope>NUCLEOTIDE SEQUENCE [LARGE SCALE GENOMIC DNA]</scope>
    <source>
        <strain evidence="12 13">DSM 27648</strain>
    </source>
</reference>
<evidence type="ECO:0000256" key="3">
    <source>
        <dbReference type="ARBA" id="ARBA00022575"/>
    </source>
</evidence>
<evidence type="ECO:0000313" key="13">
    <source>
        <dbReference type="Proteomes" id="UP000064967"/>
    </source>
</evidence>
<keyword evidence="7" id="KW-0560">Oxidoreductase</keyword>
<organism evidence="12 13">
    <name type="scientific">Labilithrix luteola</name>
    <dbReference type="NCBI Taxonomy" id="1391654"/>
    <lineage>
        <taxon>Bacteria</taxon>
        <taxon>Pseudomonadati</taxon>
        <taxon>Myxococcota</taxon>
        <taxon>Polyangia</taxon>
        <taxon>Polyangiales</taxon>
        <taxon>Labilitrichaceae</taxon>
        <taxon>Labilithrix</taxon>
    </lineage>
</organism>
<dbReference type="Gene3D" id="3.20.20.70">
    <property type="entry name" value="Aldolase class I"/>
    <property type="match status" value="1"/>
</dbReference>
<evidence type="ECO:0000256" key="7">
    <source>
        <dbReference type="ARBA" id="ARBA00023002"/>
    </source>
</evidence>
<keyword evidence="8" id="KW-0503">Monooxygenase</keyword>
<dbReference type="GO" id="GO:0009636">
    <property type="term" value="P:response to toxic substance"/>
    <property type="evidence" value="ECO:0007669"/>
    <property type="project" value="UniProtKB-KW"/>
</dbReference>
<dbReference type="AlphaFoldDB" id="A0A0K1PQX9"/>
<evidence type="ECO:0000256" key="10">
    <source>
        <dbReference type="ARBA" id="ARBA00049401"/>
    </source>
</evidence>
<gene>
    <name evidence="12" type="ORF">AKJ09_02602</name>
</gene>
<dbReference type="GO" id="GO:0018580">
    <property type="term" value="F:nitronate monooxygenase activity"/>
    <property type="evidence" value="ECO:0007669"/>
    <property type="project" value="InterPro"/>
</dbReference>
<keyword evidence="3" id="KW-0216">Detoxification</keyword>
<evidence type="ECO:0000256" key="9">
    <source>
        <dbReference type="ARBA" id="ARBA00031155"/>
    </source>
</evidence>
<evidence type="ECO:0000256" key="2">
    <source>
        <dbReference type="ARBA" id="ARBA00009881"/>
    </source>
</evidence>
<name>A0A0K1PQX9_9BACT</name>
<dbReference type="STRING" id="1391654.AKJ09_02602"/>
<evidence type="ECO:0000256" key="1">
    <source>
        <dbReference type="ARBA" id="ARBA00001917"/>
    </source>
</evidence>
<evidence type="ECO:0000256" key="5">
    <source>
        <dbReference type="ARBA" id="ARBA00022643"/>
    </source>
</evidence>
<accession>A0A0K1PQX9</accession>
<dbReference type="PATRIC" id="fig|1391654.3.peg.2639"/>
<dbReference type="PANTHER" id="PTHR42747">
    <property type="entry name" value="NITRONATE MONOOXYGENASE-RELATED"/>
    <property type="match status" value="1"/>
</dbReference>
<dbReference type="FunFam" id="3.20.20.70:FF:000154">
    <property type="entry name" value="Probable nitronate monooxygenase"/>
    <property type="match status" value="1"/>
</dbReference>
<comment type="cofactor">
    <cofactor evidence="1">
        <name>FMN</name>
        <dbReference type="ChEBI" id="CHEBI:58210"/>
    </cofactor>
</comment>